<feature type="region of interest" description="Disordered" evidence="1">
    <location>
        <begin position="39"/>
        <end position="145"/>
    </location>
</feature>
<protein>
    <recommendedName>
        <fullName evidence="4">Flagellar hook-length control protein-like C-terminal domain-containing protein</fullName>
    </recommendedName>
</protein>
<feature type="region of interest" description="Disordered" evidence="1">
    <location>
        <begin position="221"/>
        <end position="258"/>
    </location>
</feature>
<feature type="compositionally biased region" description="Basic and acidic residues" evidence="1">
    <location>
        <begin position="59"/>
        <end position="95"/>
    </location>
</feature>
<proteinExistence type="predicted"/>
<feature type="compositionally biased region" description="Gly residues" evidence="1">
    <location>
        <begin position="40"/>
        <end position="51"/>
    </location>
</feature>
<sequence length="258" mass="25503">MTEREGVAGATQRGARLATAREVPARPFSLWLSRAAKGAAVGGRAGVGPGPARGAARLATERREGAERGADVLRDRRSAMDLGAEAERGRGEPGRVAEPSPAPPGEDPGRLAGAPAPSAGAGPGGAMVSAAAPSSSPPAARSAGSTLAAERLVLALHRRERESPELSLSLGGALEVRLAHSPAGVEVAVRAAPSRATAARAELPSMLRALTERGVRVARAEVQPGCPGAPLPSGPAAPAGSASSTRAPATGPGGALAR</sequence>
<organism evidence="2 3">
    <name type="scientific">Anaeromyxobacter paludicola</name>
    <dbReference type="NCBI Taxonomy" id="2918171"/>
    <lineage>
        <taxon>Bacteria</taxon>
        <taxon>Pseudomonadati</taxon>
        <taxon>Myxococcota</taxon>
        <taxon>Myxococcia</taxon>
        <taxon>Myxococcales</taxon>
        <taxon>Cystobacterineae</taxon>
        <taxon>Anaeromyxobacteraceae</taxon>
        <taxon>Anaeromyxobacter</taxon>
    </lineage>
</organism>
<evidence type="ECO:0000256" key="1">
    <source>
        <dbReference type="SAM" id="MobiDB-lite"/>
    </source>
</evidence>
<dbReference type="Proteomes" id="UP001162734">
    <property type="component" value="Chromosome"/>
</dbReference>
<dbReference type="EMBL" id="AP025592">
    <property type="protein sequence ID" value="BDG06960.1"/>
    <property type="molecule type" value="Genomic_DNA"/>
</dbReference>
<evidence type="ECO:0008006" key="4">
    <source>
        <dbReference type="Google" id="ProtNLM"/>
    </source>
</evidence>
<accession>A0ABM7X597</accession>
<name>A0ABM7X597_9BACT</name>
<keyword evidence="3" id="KW-1185">Reference proteome</keyword>
<feature type="compositionally biased region" description="Low complexity" evidence="1">
    <location>
        <begin position="110"/>
        <end position="145"/>
    </location>
</feature>
<evidence type="ECO:0000313" key="2">
    <source>
        <dbReference type="EMBL" id="BDG06960.1"/>
    </source>
</evidence>
<reference evidence="3" key="1">
    <citation type="journal article" date="2022" name="Int. J. Syst. Evol. Microbiol.">
        <title>Anaeromyxobacter oryzae sp. nov., Anaeromyxobacter diazotrophicus sp. nov. and Anaeromyxobacter paludicola sp. nov., isolated from paddy soils.</title>
        <authorList>
            <person name="Itoh H."/>
            <person name="Xu Z."/>
            <person name="Mise K."/>
            <person name="Masuda Y."/>
            <person name="Ushijima N."/>
            <person name="Hayakawa C."/>
            <person name="Shiratori Y."/>
            <person name="Senoo K."/>
        </authorList>
    </citation>
    <scope>NUCLEOTIDE SEQUENCE [LARGE SCALE GENOMIC DNA]</scope>
    <source>
        <strain evidence="3">Red630</strain>
    </source>
</reference>
<gene>
    <name evidence="2" type="ORF">AMPC_00730</name>
</gene>
<evidence type="ECO:0000313" key="3">
    <source>
        <dbReference type="Proteomes" id="UP001162734"/>
    </source>
</evidence>
<feature type="region of interest" description="Disordered" evidence="1">
    <location>
        <begin position="1"/>
        <end position="23"/>
    </location>
</feature>
<feature type="compositionally biased region" description="Low complexity" evidence="1">
    <location>
        <begin position="236"/>
        <end position="250"/>
    </location>
</feature>